<dbReference type="InterPro" id="IPR007259">
    <property type="entry name" value="GCP"/>
</dbReference>
<dbReference type="OrthoDB" id="775571at2759"/>
<dbReference type="GO" id="GO:0051225">
    <property type="term" value="P:spindle assembly"/>
    <property type="evidence" value="ECO:0007669"/>
    <property type="project" value="TreeGrafter"/>
</dbReference>
<dbReference type="GO" id="GO:0005874">
    <property type="term" value="C:microtubule"/>
    <property type="evidence" value="ECO:0007669"/>
    <property type="project" value="UniProtKB-KW"/>
</dbReference>
<evidence type="ECO:0000256" key="5">
    <source>
        <dbReference type="RuleBase" id="RU363050"/>
    </source>
</evidence>
<feature type="region of interest" description="Disordered" evidence="6">
    <location>
        <begin position="413"/>
        <end position="433"/>
    </location>
</feature>
<feature type="compositionally biased region" description="Basic and acidic residues" evidence="6">
    <location>
        <begin position="939"/>
        <end position="960"/>
    </location>
</feature>
<proteinExistence type="inferred from homology"/>
<dbReference type="GO" id="GO:0007020">
    <property type="term" value="P:microtubule nucleation"/>
    <property type="evidence" value="ECO:0007669"/>
    <property type="project" value="InterPro"/>
</dbReference>
<keyword evidence="9" id="KW-1185">Reference proteome</keyword>
<gene>
    <name evidence="8" type="ORF">A1Q2_01825</name>
</gene>
<dbReference type="STRING" id="1220162.K1VWI3"/>
<dbReference type="GO" id="GO:0005816">
    <property type="term" value="C:spindle pole body"/>
    <property type="evidence" value="ECO:0007669"/>
    <property type="project" value="UniProtKB-ARBA"/>
</dbReference>
<evidence type="ECO:0000313" key="8">
    <source>
        <dbReference type="EMBL" id="EKD03812.1"/>
    </source>
</evidence>
<evidence type="ECO:0000256" key="6">
    <source>
        <dbReference type="SAM" id="MobiDB-lite"/>
    </source>
</evidence>
<comment type="caution">
    <text evidence="8">The sequence shown here is derived from an EMBL/GenBank/DDBJ whole genome shotgun (WGS) entry which is preliminary data.</text>
</comment>
<organism evidence="8 9">
    <name type="scientific">Trichosporon asahii var. asahii (strain CBS 8904)</name>
    <name type="common">Yeast</name>
    <dbReference type="NCBI Taxonomy" id="1220162"/>
    <lineage>
        <taxon>Eukaryota</taxon>
        <taxon>Fungi</taxon>
        <taxon>Dikarya</taxon>
        <taxon>Basidiomycota</taxon>
        <taxon>Agaricomycotina</taxon>
        <taxon>Tremellomycetes</taxon>
        <taxon>Trichosporonales</taxon>
        <taxon>Trichosporonaceae</taxon>
        <taxon>Trichosporon</taxon>
    </lineage>
</organism>
<dbReference type="PANTHER" id="PTHR19302:SF70">
    <property type="entry name" value="GAMMA-TUBULIN COMPLEX COMPONENT 6"/>
    <property type="match status" value="1"/>
</dbReference>
<reference evidence="8 9" key="1">
    <citation type="journal article" date="2012" name="Eukaryot. Cell">
        <title>Genome sequence of the Trichosporon asahii environmental strain CBS 8904.</title>
        <authorList>
            <person name="Yang R.Y."/>
            <person name="Li H.T."/>
            <person name="Zhu H."/>
            <person name="Zhou G.P."/>
            <person name="Wang M."/>
            <person name="Wang L."/>
        </authorList>
    </citation>
    <scope>NUCLEOTIDE SEQUENCE [LARGE SCALE GENOMIC DNA]</scope>
    <source>
        <strain evidence="8 9">CBS 8904</strain>
    </source>
</reference>
<dbReference type="GO" id="GO:0000278">
    <property type="term" value="P:mitotic cell cycle"/>
    <property type="evidence" value="ECO:0007669"/>
    <property type="project" value="TreeGrafter"/>
</dbReference>
<comment type="subcellular location">
    <subcellularLocation>
        <location evidence="5">Cytoplasm</location>
        <location evidence="5">Cytoskeleton</location>
        <location evidence="5">Microtubule organizing center</location>
    </subcellularLocation>
</comment>
<evidence type="ECO:0000313" key="9">
    <source>
        <dbReference type="Proteomes" id="UP000006757"/>
    </source>
</evidence>
<feature type="region of interest" description="Disordered" evidence="6">
    <location>
        <begin position="939"/>
        <end position="961"/>
    </location>
</feature>
<accession>K1VWI3</accession>
<evidence type="ECO:0000256" key="4">
    <source>
        <dbReference type="ARBA" id="ARBA00023212"/>
    </source>
</evidence>
<dbReference type="HOGENOM" id="CLU_011863_0_0_1"/>
<dbReference type="eggNOG" id="KOG2000">
    <property type="taxonomic scope" value="Eukaryota"/>
</dbReference>
<evidence type="ECO:0000259" key="7">
    <source>
        <dbReference type="Pfam" id="PF04130"/>
    </source>
</evidence>
<evidence type="ECO:0000256" key="1">
    <source>
        <dbReference type="ARBA" id="ARBA00010337"/>
    </source>
</evidence>
<dbReference type="GO" id="GO:0051011">
    <property type="term" value="F:microtubule minus-end binding"/>
    <property type="evidence" value="ECO:0007669"/>
    <property type="project" value="TreeGrafter"/>
</dbReference>
<dbReference type="Proteomes" id="UP000006757">
    <property type="component" value="Unassembled WGS sequence"/>
</dbReference>
<dbReference type="GO" id="GO:0043015">
    <property type="term" value="F:gamma-tubulin binding"/>
    <property type="evidence" value="ECO:0007669"/>
    <property type="project" value="InterPro"/>
</dbReference>
<dbReference type="GO" id="GO:0000922">
    <property type="term" value="C:spindle pole"/>
    <property type="evidence" value="ECO:0007669"/>
    <property type="project" value="InterPro"/>
</dbReference>
<name>K1VWI3_TRIAC</name>
<keyword evidence="3 5" id="KW-0493">Microtubule</keyword>
<keyword evidence="4 5" id="KW-0206">Cytoskeleton</keyword>
<feature type="domain" description="Gamma tubulin complex component C-terminal" evidence="7">
    <location>
        <begin position="515"/>
        <end position="906"/>
    </location>
</feature>
<protein>
    <recommendedName>
        <fullName evidence="5">Spindle pole body component</fullName>
    </recommendedName>
</protein>
<dbReference type="PANTHER" id="PTHR19302">
    <property type="entry name" value="GAMMA TUBULIN COMPLEX PROTEIN"/>
    <property type="match status" value="1"/>
</dbReference>
<dbReference type="GO" id="GO:0000930">
    <property type="term" value="C:gamma-tubulin complex"/>
    <property type="evidence" value="ECO:0007669"/>
    <property type="project" value="TreeGrafter"/>
</dbReference>
<evidence type="ECO:0000256" key="2">
    <source>
        <dbReference type="ARBA" id="ARBA00022490"/>
    </source>
</evidence>
<dbReference type="GO" id="GO:0031122">
    <property type="term" value="P:cytoplasmic microtubule organization"/>
    <property type="evidence" value="ECO:0007669"/>
    <property type="project" value="TreeGrafter"/>
</dbReference>
<dbReference type="Pfam" id="PF04130">
    <property type="entry name" value="GCP_C_terminal"/>
    <property type="match status" value="1"/>
</dbReference>
<comment type="similarity">
    <text evidence="1 5">Belongs to the TUBGCP family.</text>
</comment>
<dbReference type="Gene3D" id="1.20.120.1900">
    <property type="entry name" value="Gamma-tubulin complex, C-terminal domain"/>
    <property type="match status" value="1"/>
</dbReference>
<dbReference type="GO" id="GO:0051321">
    <property type="term" value="P:meiotic cell cycle"/>
    <property type="evidence" value="ECO:0007669"/>
    <property type="project" value="TreeGrafter"/>
</dbReference>
<dbReference type="InterPro" id="IPR040457">
    <property type="entry name" value="GCP_C"/>
</dbReference>
<dbReference type="InterPro" id="IPR042241">
    <property type="entry name" value="GCP_C_sf"/>
</dbReference>
<dbReference type="EMBL" id="AMBO01000240">
    <property type="protein sequence ID" value="EKD03812.1"/>
    <property type="molecule type" value="Genomic_DNA"/>
</dbReference>
<keyword evidence="2 5" id="KW-0963">Cytoplasm</keyword>
<evidence type="ECO:0000256" key="3">
    <source>
        <dbReference type="ARBA" id="ARBA00022701"/>
    </source>
</evidence>
<dbReference type="InParanoid" id="K1VWI3"/>
<feature type="region of interest" description="Disordered" evidence="6">
    <location>
        <begin position="1"/>
        <end position="22"/>
    </location>
</feature>
<dbReference type="AlphaFoldDB" id="K1VWI3"/>
<sequence length="1006" mass="113266">MSLFNLSPLKGAPPRLPQLSPSKAQFTLPPLDEHAPGVERLLGSLRENLMIAAAHEAPFDSRSKEDVRDDEDVLAVMNTLGDEASAAAEEEGPKEDEAKPATEQELWVQAAFAGPSRVEYFDPLITLSAPPLSLPRLQTPASNPPISSFRLLELMLRATLGTAMNDSLRWSRREGRPITPTHHALLHSLSTVLTYVKERLAEGVRNVMAKMQEVNYDPKMAPWLRREMGLRDARELVTAWCEVMCWPLDQKRPVGLPARPSSLLSHLHSHLVAWMTTSSSQSNLVLSLAYILSRSSEPFLDLLHQWLGLAPCPEVDDESQPWLDLGITRERIEGRWEYSFTARRMPSFIPRTIRRTLFDAGCSLRALHEATNGAHPLCNDWSLRANWGWGADARVQREVDKWRGTRSRTISMSSAGSRWRSRPGSPCSSTSPSEPVDFWATLCEPPGSHLPQLWKAAPLDDIENFVAFHTDEPLLGDSPTLELYISSQLLSPLLTHAQLISQALISLYLDDLSFLSHLDILQEYWLGGNAGFVERVGTALFTPSGGSSGLLSHRERNRGKRGLETEEDMGIGLGLGLSDRRRWPPGGGELAYALRTTLLDEEQPNENGWNVEDLVSFAIRALPEDNDGRRAKWLDPTSLDFLYLSYSPPPVISTLLPPSIMEKYQSVHNLLLRLQRAEAVLSSLFYDVMKFGDGKSSKEGVDLHKRNAHLTAPRRKDQSLFEGEADVALRHLRFCMSWFVTAITRYILDTAIRQNWEVMRRRLDKLRKRAHLNVHTESRPMTPADDDEFEDLDGEVFDVEGDEEDKTQLGTLSQLQSAHSLVLYHHVIMNRILRACLLSPQPGHQITFKILMSLLSLILDLSRTVKETERSGDIEKGAQHVLAIRLEWNDKFAVFLHELAKLAWSPHVQLNMNEERPLSAKLCQIRANNQFHALERLSLRTPGHTDRASTDKEHKAKTEADAEQDLQLLLEGEVEDNSKTPGSAELQELLLRLKLGVPASRMGRWK</sequence>